<evidence type="ECO:0000256" key="1">
    <source>
        <dbReference type="SAM" id="MobiDB-lite"/>
    </source>
</evidence>
<feature type="compositionally biased region" description="Basic and acidic residues" evidence="1">
    <location>
        <begin position="8"/>
        <end position="17"/>
    </location>
</feature>
<dbReference type="EnsemblPlants" id="ORUFI08G03090.1">
    <property type="protein sequence ID" value="ORUFI08G03090.1"/>
    <property type="gene ID" value="ORUFI08G03090"/>
</dbReference>
<keyword evidence="3" id="KW-1185">Reference proteome</keyword>
<dbReference type="Proteomes" id="UP000008022">
    <property type="component" value="Unassembled WGS sequence"/>
</dbReference>
<protein>
    <submittedName>
        <fullName evidence="2">Uncharacterized protein</fullName>
    </submittedName>
</protein>
<reference evidence="3" key="1">
    <citation type="submission" date="2013-06" db="EMBL/GenBank/DDBJ databases">
        <authorList>
            <person name="Zhao Q."/>
        </authorList>
    </citation>
    <scope>NUCLEOTIDE SEQUENCE</scope>
    <source>
        <strain evidence="3">cv. W1943</strain>
    </source>
</reference>
<dbReference type="Gramene" id="ORUFI08G03090.1">
    <property type="protein sequence ID" value="ORUFI08G03090.1"/>
    <property type="gene ID" value="ORUFI08G03090"/>
</dbReference>
<evidence type="ECO:0000313" key="3">
    <source>
        <dbReference type="Proteomes" id="UP000008022"/>
    </source>
</evidence>
<sequence>MGRRRWRRDSEDAEKRRWPGRRGGSARIADMGEATARARRRGGVADSQLGDLAEGCGRIILQKNLLKDFEVISLIKGSDGY</sequence>
<reference evidence="2" key="2">
    <citation type="submission" date="2015-06" db="UniProtKB">
        <authorList>
            <consortium name="EnsemblPlants"/>
        </authorList>
    </citation>
    <scope>IDENTIFICATION</scope>
</reference>
<evidence type="ECO:0000313" key="2">
    <source>
        <dbReference type="EnsemblPlants" id="ORUFI08G03090.1"/>
    </source>
</evidence>
<accession>A0A0E0QE99</accession>
<feature type="region of interest" description="Disordered" evidence="1">
    <location>
        <begin position="1"/>
        <end position="40"/>
    </location>
</feature>
<dbReference type="HOGENOM" id="CLU_2578060_0_0_1"/>
<dbReference type="AlphaFoldDB" id="A0A0E0QE99"/>
<organism evidence="2 3">
    <name type="scientific">Oryza rufipogon</name>
    <name type="common">Brownbeard rice</name>
    <name type="synonym">Asian wild rice</name>
    <dbReference type="NCBI Taxonomy" id="4529"/>
    <lineage>
        <taxon>Eukaryota</taxon>
        <taxon>Viridiplantae</taxon>
        <taxon>Streptophyta</taxon>
        <taxon>Embryophyta</taxon>
        <taxon>Tracheophyta</taxon>
        <taxon>Spermatophyta</taxon>
        <taxon>Magnoliopsida</taxon>
        <taxon>Liliopsida</taxon>
        <taxon>Poales</taxon>
        <taxon>Poaceae</taxon>
        <taxon>BOP clade</taxon>
        <taxon>Oryzoideae</taxon>
        <taxon>Oryzeae</taxon>
        <taxon>Oryzinae</taxon>
        <taxon>Oryza</taxon>
    </lineage>
</organism>
<proteinExistence type="predicted"/>
<name>A0A0E0QE99_ORYRU</name>